<dbReference type="OrthoDB" id="5207033at2759"/>
<dbReference type="Proteomes" id="UP000054481">
    <property type="component" value="Unassembled WGS sequence"/>
</dbReference>
<accession>A0A0F7ZTG5</accession>
<evidence type="ECO:0000313" key="2">
    <source>
        <dbReference type="Proteomes" id="UP000054481"/>
    </source>
</evidence>
<keyword evidence="2" id="KW-1185">Reference proteome</keyword>
<protein>
    <submittedName>
        <fullName evidence="1">Uncharacterized protein</fullName>
    </submittedName>
</protein>
<proteinExistence type="predicted"/>
<reference evidence="1 2" key="1">
    <citation type="journal article" date="2014" name="Genome Biol. Evol.">
        <title>Comparative genomics and transcriptomics analyses reveal divergent lifestyle features of nematode endoparasitic fungus Hirsutella minnesotensis.</title>
        <authorList>
            <person name="Lai Y."/>
            <person name="Liu K."/>
            <person name="Zhang X."/>
            <person name="Zhang X."/>
            <person name="Li K."/>
            <person name="Wang N."/>
            <person name="Shu C."/>
            <person name="Wu Y."/>
            <person name="Wang C."/>
            <person name="Bushley K.E."/>
            <person name="Xiang M."/>
            <person name="Liu X."/>
        </authorList>
    </citation>
    <scope>NUCLEOTIDE SEQUENCE [LARGE SCALE GENOMIC DNA]</scope>
    <source>
        <strain evidence="1 2">3608</strain>
    </source>
</reference>
<dbReference type="EMBL" id="KQ030538">
    <property type="protein sequence ID" value="KJZ73073.1"/>
    <property type="molecule type" value="Genomic_DNA"/>
</dbReference>
<evidence type="ECO:0000313" key="1">
    <source>
        <dbReference type="EMBL" id="KJZ73073.1"/>
    </source>
</evidence>
<organism evidence="1 2">
    <name type="scientific">Hirsutella minnesotensis 3608</name>
    <dbReference type="NCBI Taxonomy" id="1043627"/>
    <lineage>
        <taxon>Eukaryota</taxon>
        <taxon>Fungi</taxon>
        <taxon>Dikarya</taxon>
        <taxon>Ascomycota</taxon>
        <taxon>Pezizomycotina</taxon>
        <taxon>Sordariomycetes</taxon>
        <taxon>Hypocreomycetidae</taxon>
        <taxon>Hypocreales</taxon>
        <taxon>Ophiocordycipitaceae</taxon>
        <taxon>Hirsutella</taxon>
    </lineage>
</organism>
<dbReference type="AlphaFoldDB" id="A0A0F7ZTG5"/>
<name>A0A0F7ZTG5_9HYPO</name>
<sequence length="267" mass="30953">MPYYLANKACTDMNGYFGCKSAIDTKQTLVDFSIWFRCLVKVVQKSDEGPTSDGKEYWWREMAFFMRWSPRECRVLCIGTPPCLRQSLPTALEEQHKALLEIQDPFAMILPIVDQIIELYDDSIWRIRDQVRLQELNRERQTKDFVAMHDATRHTNHLVEVHAVTIETLEQMLQQQKCVYENLPAGTLQEQNLRRQASEYLRFQLYLMKSLHCRSISINERMSSETALAYNIIASEDNATMKSIALLTMTVLPATFISVGNTEILEA</sequence>
<gene>
    <name evidence="1" type="ORF">HIM_07457</name>
</gene>